<sequence>MQKFIVSVKTKLGQDVVSPYIVNDLTDFGSYSERVTASGFVVLVDSLWEKDNFVELPKPQGDENK</sequence>
<evidence type="ECO:0000313" key="6">
    <source>
        <dbReference type="EMBL" id="XCD06301.1"/>
    </source>
</evidence>
<dbReference type="EMBL" id="PP511489">
    <property type="protein sequence ID" value="XCD04651.1"/>
    <property type="molecule type" value="Genomic_DNA"/>
</dbReference>
<dbReference type="EMBL" id="PP511618">
    <property type="protein sequence ID" value="XCD05977.1"/>
    <property type="molecule type" value="Genomic_DNA"/>
</dbReference>
<evidence type="ECO:0000313" key="7">
    <source>
        <dbReference type="EMBL" id="XCD08132.1"/>
    </source>
</evidence>
<organism evidence="3">
    <name type="scientific">Dulem virus 226</name>
    <dbReference type="NCBI Taxonomy" id="3145703"/>
    <lineage>
        <taxon>Viruses</taxon>
        <taxon>Monodnaviria</taxon>
        <taxon>Sangervirae</taxon>
        <taxon>Phixviricota</taxon>
        <taxon>Malgrandaviricetes</taxon>
        <taxon>Petitvirales</taxon>
        <taxon>Microviridae</taxon>
        <taxon>Microvirus</taxon>
    </lineage>
</organism>
<dbReference type="EMBL" id="PP511654">
    <property type="protein sequence ID" value="XCD06301.1"/>
    <property type="molecule type" value="Genomic_DNA"/>
</dbReference>
<protein>
    <submittedName>
        <fullName evidence="3">Uncharacterized protein</fullName>
    </submittedName>
</protein>
<dbReference type="EMBL" id="PP511396">
    <property type="protein sequence ID" value="XCD03888.1"/>
    <property type="molecule type" value="Genomic_DNA"/>
</dbReference>
<evidence type="ECO:0000313" key="1">
    <source>
        <dbReference type="EMBL" id="XCD03888.1"/>
    </source>
</evidence>
<evidence type="ECO:0000313" key="5">
    <source>
        <dbReference type="EMBL" id="XCD05977.1"/>
    </source>
</evidence>
<name>A0AAU8B1S3_9VIRU</name>
<accession>A0AAU8B1S3</accession>
<dbReference type="EMBL" id="PP511860">
    <property type="protein sequence ID" value="XCD08132.1"/>
    <property type="molecule type" value="Genomic_DNA"/>
</dbReference>
<dbReference type="EMBL" id="PP511534">
    <property type="protein sequence ID" value="XCD05241.1"/>
    <property type="molecule type" value="Genomic_DNA"/>
</dbReference>
<reference evidence="3" key="1">
    <citation type="submission" date="2024-03" db="EMBL/GenBank/DDBJ databases">
        <title>Diverse circular DNA viruses in blood, oral, and fecal samples of captive lemurs.</title>
        <authorList>
            <person name="Paietta E.N."/>
            <person name="Kraberger S."/>
            <person name="Lund M.C."/>
            <person name="Custer J.M."/>
            <person name="Vargas K.M."/>
            <person name="Ehmke E.E."/>
            <person name="Yoder A.D."/>
            <person name="Varsani A."/>
        </authorList>
    </citation>
    <scope>NUCLEOTIDE SEQUENCE</scope>
    <source>
        <strain evidence="1">Duke_21_44</strain>
        <strain evidence="2">Duke_24FF_953</strain>
        <strain evidence="3">Duke_24FS_51</strain>
        <strain evidence="4">Duke_24SF_708</strain>
        <strain evidence="5">Duke_25FF_1002</strain>
        <strain evidence="6">Duke_25FS_66</strain>
        <strain evidence="7">Duke_29_26</strain>
    </source>
</reference>
<evidence type="ECO:0000313" key="2">
    <source>
        <dbReference type="EMBL" id="XCD04651.1"/>
    </source>
</evidence>
<evidence type="ECO:0000313" key="4">
    <source>
        <dbReference type="EMBL" id="XCD05857.1"/>
    </source>
</evidence>
<proteinExistence type="predicted"/>
<dbReference type="EMBL" id="PP511602">
    <property type="protein sequence ID" value="XCD05857.1"/>
    <property type="molecule type" value="Genomic_DNA"/>
</dbReference>
<evidence type="ECO:0000313" key="3">
    <source>
        <dbReference type="EMBL" id="XCD05241.1"/>
    </source>
</evidence>